<comment type="caution">
    <text evidence="2">The sequence shown here is derived from an EMBL/GenBank/DDBJ whole genome shotgun (WGS) entry which is preliminary data.</text>
</comment>
<accession>A0A1F5G375</accession>
<feature type="transmembrane region" description="Helical" evidence="1">
    <location>
        <begin position="435"/>
        <end position="456"/>
    </location>
</feature>
<feature type="transmembrane region" description="Helical" evidence="1">
    <location>
        <begin position="327"/>
        <end position="347"/>
    </location>
</feature>
<feature type="transmembrane region" description="Helical" evidence="1">
    <location>
        <begin position="184"/>
        <end position="200"/>
    </location>
</feature>
<dbReference type="EMBL" id="MFAZ01000045">
    <property type="protein sequence ID" value="OGD86289.1"/>
    <property type="molecule type" value="Genomic_DNA"/>
</dbReference>
<evidence type="ECO:0000313" key="3">
    <source>
        <dbReference type="Proteomes" id="UP000179102"/>
    </source>
</evidence>
<keyword evidence="1" id="KW-0812">Transmembrane</keyword>
<feature type="transmembrane region" description="Helical" evidence="1">
    <location>
        <begin position="115"/>
        <end position="138"/>
    </location>
</feature>
<gene>
    <name evidence="2" type="ORF">A2870_01675</name>
</gene>
<feature type="transmembrane region" description="Helical" evidence="1">
    <location>
        <begin position="158"/>
        <end position="177"/>
    </location>
</feature>
<protein>
    <recommendedName>
        <fullName evidence="4">Glycosyltransferase RgtA/B/C/D-like domain-containing protein</fullName>
    </recommendedName>
</protein>
<evidence type="ECO:0008006" key="4">
    <source>
        <dbReference type="Google" id="ProtNLM"/>
    </source>
</evidence>
<feature type="transmembrane region" description="Helical" evidence="1">
    <location>
        <begin position="267"/>
        <end position="288"/>
    </location>
</feature>
<dbReference type="STRING" id="1797711.A2870_01675"/>
<dbReference type="Proteomes" id="UP000179102">
    <property type="component" value="Unassembled WGS sequence"/>
</dbReference>
<proteinExistence type="predicted"/>
<feature type="transmembrane region" description="Helical" evidence="1">
    <location>
        <begin position="230"/>
        <end position="247"/>
    </location>
</feature>
<sequence>MDPSLKQDIPERSPLWSSGIQPVQLSGKVLDKTTLILSLCLALFSFVIFRPVISQISFEEAFFTPLVPFLISVFGSFNINPGDFLRGLFIGSFMISTVGVYLLTRDLTRRQLSSILAAILYLIPPVPIFVLTFFRQGVLETELGSAKSFFTIVYGDGANFLALAIIPFASLFLLKYLKLGKSGDLVWSTILCSLILLANATQSLSLGFIGVIVFVTQLFFGNVRAKVQRFVIAAIMPIGLVSFWYTPHFWYLGANFVASAFLANMKLLFPLPFIIFLITLFFSFVFFARREDRMAIFFCFLVFIVFAVSISVWLISGKSFVPHPHRMVPNLNMFGAVVIALLLSMLFDRVHFISAIGQEFVWGPFKIFVSLIFAVLSFLGLSLLAYSLSPFAILAVSGRSGIWTKIRLSVLAERRESLELAGGNFQLISSRGDSWQIWLGTAVTVLFFLVLVWLVIHDEIGDQEAA</sequence>
<feature type="transmembrane region" description="Helical" evidence="1">
    <location>
        <begin position="61"/>
        <end position="79"/>
    </location>
</feature>
<feature type="transmembrane region" description="Helical" evidence="1">
    <location>
        <begin position="206"/>
        <end position="223"/>
    </location>
</feature>
<dbReference type="AlphaFoldDB" id="A0A1F5G375"/>
<feature type="transmembrane region" description="Helical" evidence="1">
    <location>
        <begin position="85"/>
        <end position="103"/>
    </location>
</feature>
<feature type="transmembrane region" description="Helical" evidence="1">
    <location>
        <begin position="33"/>
        <end position="49"/>
    </location>
</feature>
<evidence type="ECO:0000313" key="2">
    <source>
        <dbReference type="EMBL" id="OGD86289.1"/>
    </source>
</evidence>
<evidence type="ECO:0000256" key="1">
    <source>
        <dbReference type="SAM" id="Phobius"/>
    </source>
</evidence>
<keyword evidence="1" id="KW-0472">Membrane</keyword>
<feature type="transmembrane region" description="Helical" evidence="1">
    <location>
        <begin position="367"/>
        <end position="388"/>
    </location>
</feature>
<organism evidence="2 3">
    <name type="scientific">Candidatus Curtissbacteria bacterium RIFCSPHIGHO2_01_FULL_41_11</name>
    <dbReference type="NCBI Taxonomy" id="1797711"/>
    <lineage>
        <taxon>Bacteria</taxon>
        <taxon>Candidatus Curtissiibacteriota</taxon>
    </lineage>
</organism>
<feature type="transmembrane region" description="Helical" evidence="1">
    <location>
        <begin position="295"/>
        <end position="315"/>
    </location>
</feature>
<reference evidence="2 3" key="1">
    <citation type="journal article" date="2016" name="Nat. Commun.">
        <title>Thousands of microbial genomes shed light on interconnected biogeochemical processes in an aquifer system.</title>
        <authorList>
            <person name="Anantharaman K."/>
            <person name="Brown C.T."/>
            <person name="Hug L.A."/>
            <person name="Sharon I."/>
            <person name="Castelle C.J."/>
            <person name="Probst A.J."/>
            <person name="Thomas B.C."/>
            <person name="Singh A."/>
            <person name="Wilkins M.J."/>
            <person name="Karaoz U."/>
            <person name="Brodie E.L."/>
            <person name="Williams K.H."/>
            <person name="Hubbard S.S."/>
            <person name="Banfield J.F."/>
        </authorList>
    </citation>
    <scope>NUCLEOTIDE SEQUENCE [LARGE SCALE GENOMIC DNA]</scope>
</reference>
<keyword evidence="1" id="KW-1133">Transmembrane helix</keyword>
<name>A0A1F5G375_9BACT</name>